<dbReference type="Gene3D" id="3.40.50.720">
    <property type="entry name" value="NAD(P)-binding Rossmann-like Domain"/>
    <property type="match status" value="1"/>
</dbReference>
<dbReference type="Pfam" id="PF00106">
    <property type="entry name" value="adh_short"/>
    <property type="match status" value="1"/>
</dbReference>
<sequence>MAAASVINLWAALYCSDEIFHIGSAATTYTKSEKVICSAPRAELLVHAQGRSRYVESRKHKQDCCGHRRNKGIGLEVCRQLASNGITVVLTARDEKRGTEAVEKLTRLGFSDVIYHQLDITDASSIAGLTEFLKSRFGRLDILVSFHQFPL</sequence>
<comment type="similarity">
    <text evidence="1">Belongs to the short-chain dehydrogenases/reductases (SDR) family.</text>
</comment>
<proteinExistence type="inferred from homology"/>
<reference evidence="4" key="1">
    <citation type="journal article" date="2018" name="DNA Res.">
        <title>Multiple hybrid de novo genome assembly of finger millet, an orphan allotetraploid crop.</title>
        <authorList>
            <person name="Hatakeyama M."/>
            <person name="Aluri S."/>
            <person name="Balachadran M.T."/>
            <person name="Sivarajan S.R."/>
            <person name="Patrignani A."/>
            <person name="Gruter S."/>
            <person name="Poveda L."/>
            <person name="Shimizu-Inatsugi R."/>
            <person name="Baeten J."/>
            <person name="Francoijs K.J."/>
            <person name="Nataraja K.N."/>
            <person name="Reddy Y.A.N."/>
            <person name="Phadnis S."/>
            <person name="Ravikumar R.L."/>
            <person name="Schlapbach R."/>
            <person name="Sreeman S.M."/>
            <person name="Shimizu K.K."/>
        </authorList>
    </citation>
    <scope>NUCLEOTIDE SEQUENCE</scope>
</reference>
<dbReference type="GO" id="GO:0016020">
    <property type="term" value="C:membrane"/>
    <property type="evidence" value="ECO:0007669"/>
    <property type="project" value="TreeGrafter"/>
</dbReference>
<dbReference type="SUPFAM" id="SSF51735">
    <property type="entry name" value="NAD(P)-binding Rossmann-fold domains"/>
    <property type="match status" value="1"/>
</dbReference>
<accession>A0AAV5EWI1</accession>
<evidence type="ECO:0000313" key="5">
    <source>
        <dbReference type="Proteomes" id="UP001054889"/>
    </source>
</evidence>
<dbReference type="PANTHER" id="PTHR43490">
    <property type="entry name" value="(+)-NEOMENTHOL DEHYDROGENASE"/>
    <property type="match status" value="1"/>
</dbReference>
<dbReference type="Proteomes" id="UP001054889">
    <property type="component" value="Unassembled WGS sequence"/>
</dbReference>
<name>A0AAV5EWI1_ELECO</name>
<comment type="caution">
    <text evidence="4">The sequence shown here is derived from an EMBL/GenBank/DDBJ whole genome shotgun (WGS) entry which is preliminary data.</text>
</comment>
<organism evidence="4 5">
    <name type="scientific">Eleusine coracana subsp. coracana</name>
    <dbReference type="NCBI Taxonomy" id="191504"/>
    <lineage>
        <taxon>Eukaryota</taxon>
        <taxon>Viridiplantae</taxon>
        <taxon>Streptophyta</taxon>
        <taxon>Embryophyta</taxon>
        <taxon>Tracheophyta</taxon>
        <taxon>Spermatophyta</taxon>
        <taxon>Magnoliopsida</taxon>
        <taxon>Liliopsida</taxon>
        <taxon>Poales</taxon>
        <taxon>Poaceae</taxon>
        <taxon>PACMAD clade</taxon>
        <taxon>Chloridoideae</taxon>
        <taxon>Cynodonteae</taxon>
        <taxon>Eleusininae</taxon>
        <taxon>Eleusine</taxon>
    </lineage>
</organism>
<dbReference type="EMBL" id="BQKI01000079">
    <property type="protein sequence ID" value="GJN26907.1"/>
    <property type="molecule type" value="Genomic_DNA"/>
</dbReference>
<evidence type="ECO:0000256" key="3">
    <source>
        <dbReference type="ARBA" id="ARBA00023002"/>
    </source>
</evidence>
<gene>
    <name evidence="4" type="primary">gb14874</name>
    <name evidence="4" type="ORF">PR202_gb14874</name>
</gene>
<keyword evidence="3" id="KW-0560">Oxidoreductase</keyword>
<keyword evidence="2" id="KW-0521">NADP</keyword>
<evidence type="ECO:0008006" key="6">
    <source>
        <dbReference type="Google" id="ProtNLM"/>
    </source>
</evidence>
<evidence type="ECO:0000256" key="1">
    <source>
        <dbReference type="ARBA" id="ARBA00006484"/>
    </source>
</evidence>
<protein>
    <recommendedName>
        <fullName evidence="6">(+)-neomenthol dehydrogenase-like</fullName>
    </recommendedName>
</protein>
<evidence type="ECO:0000256" key="2">
    <source>
        <dbReference type="ARBA" id="ARBA00022857"/>
    </source>
</evidence>
<dbReference type="PANTHER" id="PTHR43490:SF135">
    <property type="entry name" value="OS02G0640800 PROTEIN"/>
    <property type="match status" value="1"/>
</dbReference>
<dbReference type="AlphaFoldDB" id="A0AAV5EWI1"/>
<evidence type="ECO:0000313" key="4">
    <source>
        <dbReference type="EMBL" id="GJN26907.1"/>
    </source>
</evidence>
<dbReference type="InterPro" id="IPR036291">
    <property type="entry name" value="NAD(P)-bd_dom_sf"/>
</dbReference>
<keyword evidence="5" id="KW-1185">Reference proteome</keyword>
<dbReference type="InterPro" id="IPR002347">
    <property type="entry name" value="SDR_fam"/>
</dbReference>
<reference evidence="4" key="2">
    <citation type="submission" date="2021-12" db="EMBL/GenBank/DDBJ databases">
        <title>Resequencing data analysis of finger millet.</title>
        <authorList>
            <person name="Hatakeyama M."/>
            <person name="Aluri S."/>
            <person name="Balachadran M.T."/>
            <person name="Sivarajan S.R."/>
            <person name="Poveda L."/>
            <person name="Shimizu-Inatsugi R."/>
            <person name="Schlapbach R."/>
            <person name="Sreeman S.M."/>
            <person name="Shimizu K.K."/>
        </authorList>
    </citation>
    <scope>NUCLEOTIDE SEQUENCE</scope>
</reference>
<dbReference type="GO" id="GO:0016491">
    <property type="term" value="F:oxidoreductase activity"/>
    <property type="evidence" value="ECO:0007669"/>
    <property type="project" value="UniProtKB-KW"/>
</dbReference>